<sequence length="220" mass="24415">MMKKSEKKNLLIGSIFLAMFAVWTALIQSVDVQPLGQNGTSIGFATFNCWFHHFTGVNMAIYTITDWMGLVPVVICLIFAGIGLVQLIKRRSLFRVDADIMILGVYFVIVFLAYAIFEMIPINYRPILIEGIMEASYPSSTTLLVLSVMPVLIEQIQRRLSGIGVKRIITIAAIAFSVFMVTGRLISGVHWFTDIVGGVLLSAGLFKLYKAAVMLALKEK</sequence>
<dbReference type="SUPFAM" id="SSF48317">
    <property type="entry name" value="Acid phosphatase/Vanadium-dependent haloperoxidase"/>
    <property type="match status" value="1"/>
</dbReference>
<keyword evidence="1" id="KW-0812">Transmembrane</keyword>
<evidence type="ECO:0000313" key="4">
    <source>
        <dbReference type="Proteomes" id="UP000286595"/>
    </source>
</evidence>
<feature type="transmembrane region" description="Helical" evidence="1">
    <location>
        <begin position="168"/>
        <end position="189"/>
    </location>
</feature>
<evidence type="ECO:0000259" key="2">
    <source>
        <dbReference type="SMART" id="SM00014"/>
    </source>
</evidence>
<feature type="domain" description="Phosphatidic acid phosphatase type 2/haloperoxidase" evidence="2">
    <location>
        <begin position="100"/>
        <end position="210"/>
    </location>
</feature>
<gene>
    <name evidence="3" type="ORF">DW252_03570</name>
</gene>
<dbReference type="Pfam" id="PF01569">
    <property type="entry name" value="PAP2"/>
    <property type="match status" value="1"/>
</dbReference>
<dbReference type="AlphaFoldDB" id="A0A3R6E1A2"/>
<dbReference type="InterPro" id="IPR000326">
    <property type="entry name" value="PAP2/HPO"/>
</dbReference>
<organism evidence="3 4">
    <name type="scientific">Coprococcus comes</name>
    <dbReference type="NCBI Taxonomy" id="410072"/>
    <lineage>
        <taxon>Bacteria</taxon>
        <taxon>Bacillati</taxon>
        <taxon>Bacillota</taxon>
        <taxon>Clostridia</taxon>
        <taxon>Lachnospirales</taxon>
        <taxon>Lachnospiraceae</taxon>
        <taxon>Coprococcus</taxon>
    </lineage>
</organism>
<feature type="transmembrane region" description="Helical" evidence="1">
    <location>
        <begin position="195"/>
        <end position="217"/>
    </location>
</feature>
<keyword evidence="1" id="KW-1133">Transmembrane helix</keyword>
<dbReference type="InterPro" id="IPR036938">
    <property type="entry name" value="PAP2/HPO_sf"/>
</dbReference>
<dbReference type="Gene3D" id="1.20.144.10">
    <property type="entry name" value="Phosphatidic acid phosphatase type 2/haloperoxidase"/>
    <property type="match status" value="1"/>
</dbReference>
<feature type="transmembrane region" description="Helical" evidence="1">
    <location>
        <begin position="67"/>
        <end position="88"/>
    </location>
</feature>
<evidence type="ECO:0000313" key="3">
    <source>
        <dbReference type="EMBL" id="RHG62078.1"/>
    </source>
</evidence>
<comment type="caution">
    <text evidence="3">The sequence shown here is derived from an EMBL/GenBank/DDBJ whole genome shotgun (WGS) entry which is preliminary data.</text>
</comment>
<dbReference type="SMART" id="SM00014">
    <property type="entry name" value="acidPPc"/>
    <property type="match status" value="1"/>
</dbReference>
<feature type="transmembrane region" description="Helical" evidence="1">
    <location>
        <begin position="100"/>
        <end position="117"/>
    </location>
</feature>
<proteinExistence type="predicted"/>
<dbReference type="EMBL" id="QRIM01000003">
    <property type="protein sequence ID" value="RHG62078.1"/>
    <property type="molecule type" value="Genomic_DNA"/>
</dbReference>
<keyword evidence="1" id="KW-0472">Membrane</keyword>
<name>A0A3R6E1A2_9FIRM</name>
<accession>A0A3R6E1A2</accession>
<dbReference type="Proteomes" id="UP000286595">
    <property type="component" value="Unassembled WGS sequence"/>
</dbReference>
<evidence type="ECO:0000256" key="1">
    <source>
        <dbReference type="SAM" id="Phobius"/>
    </source>
</evidence>
<protein>
    <submittedName>
        <fullName evidence="3">Phosphatase PAP2 family protein</fullName>
    </submittedName>
</protein>
<reference evidence="3 4" key="1">
    <citation type="submission" date="2018-08" db="EMBL/GenBank/DDBJ databases">
        <title>A genome reference for cultivated species of the human gut microbiota.</title>
        <authorList>
            <person name="Zou Y."/>
            <person name="Xue W."/>
            <person name="Luo G."/>
        </authorList>
    </citation>
    <scope>NUCLEOTIDE SEQUENCE [LARGE SCALE GENOMIC DNA]</scope>
    <source>
        <strain evidence="3 4">AM22-12LB</strain>
    </source>
</reference>
<feature type="transmembrane region" description="Helical" evidence="1">
    <location>
        <begin position="137"/>
        <end position="156"/>
    </location>
</feature>